<evidence type="ECO:0000256" key="1">
    <source>
        <dbReference type="SAM" id="MobiDB-lite"/>
    </source>
</evidence>
<keyword evidence="3" id="KW-1185">Reference proteome</keyword>
<evidence type="ECO:0000313" key="2">
    <source>
        <dbReference type="EMBL" id="KAL0109154.1"/>
    </source>
</evidence>
<protein>
    <submittedName>
        <fullName evidence="2">Uncharacterized protein</fullName>
    </submittedName>
</protein>
<sequence length="135" mass="15481">MGCRINVLHSQTTLENDERYVLASTTSYTGCPTYRSACRARVNRGERERQVEREGKRKRGKCGGKTETRDLDFTIDNLSTREIQRRRREFIAHRRRSRGLVKAAFKARGRIGSGSFAPAIPRVPIPRIDKREGGF</sequence>
<feature type="region of interest" description="Disordered" evidence="1">
    <location>
        <begin position="42"/>
        <end position="66"/>
    </location>
</feature>
<organism evidence="2 3">
    <name type="scientific">Cardiocondyla obscurior</name>
    <dbReference type="NCBI Taxonomy" id="286306"/>
    <lineage>
        <taxon>Eukaryota</taxon>
        <taxon>Metazoa</taxon>
        <taxon>Ecdysozoa</taxon>
        <taxon>Arthropoda</taxon>
        <taxon>Hexapoda</taxon>
        <taxon>Insecta</taxon>
        <taxon>Pterygota</taxon>
        <taxon>Neoptera</taxon>
        <taxon>Endopterygota</taxon>
        <taxon>Hymenoptera</taxon>
        <taxon>Apocrita</taxon>
        <taxon>Aculeata</taxon>
        <taxon>Formicoidea</taxon>
        <taxon>Formicidae</taxon>
        <taxon>Myrmicinae</taxon>
        <taxon>Cardiocondyla</taxon>
    </lineage>
</organism>
<gene>
    <name evidence="2" type="ORF">PUN28_014322</name>
</gene>
<name>A0AAW2F3G1_9HYME</name>
<evidence type="ECO:0000313" key="3">
    <source>
        <dbReference type="Proteomes" id="UP001430953"/>
    </source>
</evidence>
<comment type="caution">
    <text evidence="2">The sequence shown here is derived from an EMBL/GenBank/DDBJ whole genome shotgun (WGS) entry which is preliminary data.</text>
</comment>
<dbReference type="AlphaFoldDB" id="A0AAW2F3G1"/>
<dbReference type="EMBL" id="JADYXP020000015">
    <property type="protein sequence ID" value="KAL0109154.1"/>
    <property type="molecule type" value="Genomic_DNA"/>
</dbReference>
<dbReference type="Proteomes" id="UP001430953">
    <property type="component" value="Unassembled WGS sequence"/>
</dbReference>
<proteinExistence type="predicted"/>
<accession>A0AAW2F3G1</accession>
<feature type="compositionally biased region" description="Basic and acidic residues" evidence="1">
    <location>
        <begin position="43"/>
        <end position="55"/>
    </location>
</feature>
<reference evidence="2 3" key="1">
    <citation type="submission" date="2023-03" db="EMBL/GenBank/DDBJ databases">
        <title>High recombination rates correlate with genetic variation in Cardiocondyla obscurior ants.</title>
        <authorList>
            <person name="Errbii M."/>
        </authorList>
    </citation>
    <scope>NUCLEOTIDE SEQUENCE [LARGE SCALE GENOMIC DNA]</scope>
    <source>
        <strain evidence="2">Alpha-2009</strain>
        <tissue evidence="2">Whole body</tissue>
    </source>
</reference>